<comment type="similarity">
    <text evidence="2">Belongs to the FliR/MopE/SpaR family.</text>
</comment>
<dbReference type="AlphaFoldDB" id="A0A845AUP5"/>
<proteinExistence type="inferred from homology"/>
<feature type="transmembrane region" description="Helical" evidence="7">
    <location>
        <begin position="35"/>
        <end position="53"/>
    </location>
</feature>
<comment type="subcellular location">
    <subcellularLocation>
        <location evidence="1">Cell membrane</location>
        <topology evidence="1">Multi-pass membrane protein</topology>
    </subcellularLocation>
</comment>
<dbReference type="Proteomes" id="UP000446786">
    <property type="component" value="Unassembled WGS sequence"/>
</dbReference>
<evidence type="ECO:0000256" key="5">
    <source>
        <dbReference type="ARBA" id="ARBA00022989"/>
    </source>
</evidence>
<name>A0A845AUP5_9SPHN</name>
<evidence type="ECO:0000313" key="9">
    <source>
        <dbReference type="EMBL" id="MXP33314.1"/>
    </source>
</evidence>
<dbReference type="GO" id="GO:0006605">
    <property type="term" value="P:protein targeting"/>
    <property type="evidence" value="ECO:0007669"/>
    <property type="project" value="InterPro"/>
</dbReference>
<dbReference type="RefSeq" id="WP_160778086.1">
    <property type="nucleotide sequence ID" value="NZ_BAAAZF010000001.1"/>
</dbReference>
<keyword evidence="3" id="KW-1003">Cell membrane</keyword>
<evidence type="ECO:0000256" key="2">
    <source>
        <dbReference type="ARBA" id="ARBA00009772"/>
    </source>
</evidence>
<dbReference type="GO" id="GO:0005886">
    <property type="term" value="C:plasma membrane"/>
    <property type="evidence" value="ECO:0007669"/>
    <property type="project" value="UniProtKB-SubCell"/>
</dbReference>
<dbReference type="PRINTS" id="PR00953">
    <property type="entry name" value="TYPE3IMRPROT"/>
</dbReference>
<evidence type="ECO:0000256" key="3">
    <source>
        <dbReference type="ARBA" id="ARBA00022475"/>
    </source>
</evidence>
<sequence length="254" mass="26582">MASFVDIWIASLLVALRLAPALAFAHPFTLLRVPATIRVLLAIGLAFWVVAARPELTSAQIAGESLPGLILGELVLGIAIALGLQLAFAAILWAGRALDIQAGFGLAMLADPTTNAQIPLAGTILAYTAAMIFFATGAQYDLLALWLASVETLPVGYGVVRPDMAAVGAYLASVFFLAIGLVGAAMLAIFLTDLVVAFLSRTLPQMNVLLLGFQAKAMVMIVTLPIAIAFAGALFLRLMRMAVTEPATFWGVAA</sequence>
<dbReference type="OrthoDB" id="9797790at2"/>
<feature type="transmembrane region" description="Helical" evidence="7">
    <location>
        <begin position="217"/>
        <end position="236"/>
    </location>
</feature>
<feature type="transmembrane region" description="Helical" evidence="7">
    <location>
        <begin position="74"/>
        <end position="96"/>
    </location>
</feature>
<evidence type="ECO:0000313" key="8">
    <source>
        <dbReference type="EMBL" id="MXP30554.1"/>
    </source>
</evidence>
<comment type="caution">
    <text evidence="9">The sequence shown here is derived from an EMBL/GenBank/DDBJ whole genome shotgun (WGS) entry which is preliminary data.</text>
</comment>
<reference evidence="9 10" key="1">
    <citation type="submission" date="2019-12" db="EMBL/GenBank/DDBJ databases">
        <title>Genomic-based taxomic classification of the family Erythrobacteraceae.</title>
        <authorList>
            <person name="Xu L."/>
        </authorList>
    </citation>
    <scope>NUCLEOTIDE SEQUENCE [LARGE SCALE GENOMIC DNA]</scope>
    <source>
        <strain evidence="9 10">JCM 16677</strain>
    </source>
</reference>
<feature type="transmembrane region" description="Helical" evidence="7">
    <location>
        <begin position="142"/>
        <end position="160"/>
    </location>
</feature>
<feature type="transmembrane region" description="Helical" evidence="7">
    <location>
        <begin position="172"/>
        <end position="196"/>
    </location>
</feature>
<dbReference type="EMBL" id="WTYE01000001">
    <property type="protein sequence ID" value="MXP30554.1"/>
    <property type="molecule type" value="Genomic_DNA"/>
</dbReference>
<keyword evidence="6 7" id="KW-0472">Membrane</keyword>
<dbReference type="PANTHER" id="PTHR30065:SF1">
    <property type="entry name" value="SURFACE PRESENTATION OF ANTIGENS PROTEIN SPAR"/>
    <property type="match status" value="1"/>
</dbReference>
<keyword evidence="4 7" id="KW-0812">Transmembrane</keyword>
<organism evidence="9 10">
    <name type="scientific">Parerythrobacter jejuensis</name>
    <dbReference type="NCBI Taxonomy" id="795812"/>
    <lineage>
        <taxon>Bacteria</taxon>
        <taxon>Pseudomonadati</taxon>
        <taxon>Pseudomonadota</taxon>
        <taxon>Alphaproteobacteria</taxon>
        <taxon>Sphingomonadales</taxon>
        <taxon>Erythrobacteraceae</taxon>
        <taxon>Parerythrobacter</taxon>
    </lineage>
</organism>
<gene>
    <name evidence="8" type="ORF">GRI94_01820</name>
    <name evidence="9" type="ORF">GRI94_15910</name>
</gene>
<keyword evidence="10" id="KW-1185">Reference proteome</keyword>
<protein>
    <submittedName>
        <fullName evidence="9">Type III secretion protein</fullName>
    </submittedName>
</protein>
<dbReference type="InterPro" id="IPR002010">
    <property type="entry name" value="T3SS_IM_R"/>
</dbReference>
<dbReference type="PANTHER" id="PTHR30065">
    <property type="entry name" value="FLAGELLAR BIOSYNTHETIC PROTEIN FLIR"/>
    <property type="match status" value="1"/>
</dbReference>
<evidence type="ECO:0000256" key="7">
    <source>
        <dbReference type="SAM" id="Phobius"/>
    </source>
</evidence>
<keyword evidence="5 7" id="KW-1133">Transmembrane helix</keyword>
<feature type="transmembrane region" description="Helical" evidence="7">
    <location>
        <begin position="116"/>
        <end position="135"/>
    </location>
</feature>
<accession>A0A845AUP5</accession>
<dbReference type="Pfam" id="PF01311">
    <property type="entry name" value="Bac_export_1"/>
    <property type="match status" value="1"/>
</dbReference>
<evidence type="ECO:0000256" key="1">
    <source>
        <dbReference type="ARBA" id="ARBA00004651"/>
    </source>
</evidence>
<evidence type="ECO:0000256" key="4">
    <source>
        <dbReference type="ARBA" id="ARBA00022692"/>
    </source>
</evidence>
<dbReference type="EMBL" id="WTYE01000001">
    <property type="protein sequence ID" value="MXP33314.1"/>
    <property type="molecule type" value="Genomic_DNA"/>
</dbReference>
<evidence type="ECO:0000313" key="10">
    <source>
        <dbReference type="Proteomes" id="UP000446786"/>
    </source>
</evidence>
<evidence type="ECO:0000256" key="6">
    <source>
        <dbReference type="ARBA" id="ARBA00023136"/>
    </source>
</evidence>